<protein>
    <recommendedName>
        <fullName evidence="3">DUF3885 domain-containing protein</fullName>
    </recommendedName>
</protein>
<organism evidence="1 2">
    <name type="scientific">Sungkyunkwania multivorans</name>
    <dbReference type="NCBI Taxonomy" id="1173618"/>
    <lineage>
        <taxon>Bacteria</taxon>
        <taxon>Pseudomonadati</taxon>
        <taxon>Bacteroidota</taxon>
        <taxon>Flavobacteriia</taxon>
        <taxon>Flavobacteriales</taxon>
        <taxon>Flavobacteriaceae</taxon>
        <taxon>Sungkyunkwania</taxon>
    </lineage>
</organism>
<accession>A0ABW3D0X9</accession>
<dbReference type="RefSeq" id="WP_386410011.1">
    <property type="nucleotide sequence ID" value="NZ_JBHTJH010000017.1"/>
</dbReference>
<name>A0ABW3D0X9_9FLAO</name>
<dbReference type="Proteomes" id="UP001596978">
    <property type="component" value="Unassembled WGS sequence"/>
</dbReference>
<proteinExistence type="predicted"/>
<evidence type="ECO:0000313" key="2">
    <source>
        <dbReference type="Proteomes" id="UP001596978"/>
    </source>
</evidence>
<gene>
    <name evidence="1" type="ORF">ACFQ1M_16010</name>
</gene>
<sequence length="195" mass="22836">MKLLEKTEFNAYSWLNFESLPDSHGYKFELYPKSELNIDGFVILFYSIFEKFIDELQIGQFGRNNKWGDFCIDTWDLHNDRCDYSLEGKSKSTSTYLNMLTANEIEPEYTGFCKSLNWNRFLPIILDCIFNHIAPYSIMIYAPNCQLVFYFHHTGSIGVYYSDLNDGVMHVIDKAKIEDLEIKNINDERVLAALK</sequence>
<evidence type="ECO:0000313" key="1">
    <source>
        <dbReference type="EMBL" id="MFD0863720.1"/>
    </source>
</evidence>
<evidence type="ECO:0008006" key="3">
    <source>
        <dbReference type="Google" id="ProtNLM"/>
    </source>
</evidence>
<comment type="caution">
    <text evidence="1">The sequence shown here is derived from an EMBL/GenBank/DDBJ whole genome shotgun (WGS) entry which is preliminary data.</text>
</comment>
<reference evidence="2" key="1">
    <citation type="journal article" date="2019" name="Int. J. Syst. Evol. Microbiol.">
        <title>The Global Catalogue of Microorganisms (GCM) 10K type strain sequencing project: providing services to taxonomists for standard genome sequencing and annotation.</title>
        <authorList>
            <consortium name="The Broad Institute Genomics Platform"/>
            <consortium name="The Broad Institute Genome Sequencing Center for Infectious Disease"/>
            <person name="Wu L."/>
            <person name="Ma J."/>
        </authorList>
    </citation>
    <scope>NUCLEOTIDE SEQUENCE [LARGE SCALE GENOMIC DNA]</scope>
    <source>
        <strain evidence="2">CCUG 62952</strain>
    </source>
</reference>
<dbReference type="EMBL" id="JBHTJH010000017">
    <property type="protein sequence ID" value="MFD0863720.1"/>
    <property type="molecule type" value="Genomic_DNA"/>
</dbReference>
<keyword evidence="2" id="KW-1185">Reference proteome</keyword>